<feature type="region of interest" description="Disordered" evidence="4">
    <location>
        <begin position="124"/>
        <end position="152"/>
    </location>
</feature>
<proteinExistence type="inferred from homology"/>
<gene>
    <name evidence="6" type="ORF">ACFPJ5_11335</name>
</gene>
<dbReference type="RefSeq" id="WP_227229780.1">
    <property type="nucleotide sequence ID" value="NZ_JAJCVJ010000002.1"/>
</dbReference>
<dbReference type="GO" id="GO:0046872">
    <property type="term" value="F:metal ion binding"/>
    <property type="evidence" value="ECO:0007669"/>
    <property type="project" value="UniProtKB-KW"/>
</dbReference>
<feature type="domain" description="Peptidase M24" evidence="5">
    <location>
        <begin position="190"/>
        <end position="415"/>
    </location>
</feature>
<dbReference type="Gene3D" id="3.90.230.10">
    <property type="entry name" value="Creatinase/methionine aminopeptidase superfamily"/>
    <property type="match status" value="1"/>
</dbReference>
<dbReference type="PANTHER" id="PTHR46112">
    <property type="entry name" value="AMINOPEPTIDASE"/>
    <property type="match status" value="1"/>
</dbReference>
<keyword evidence="7" id="KW-1185">Reference proteome</keyword>
<dbReference type="InterPro" id="IPR000994">
    <property type="entry name" value="Pept_M24"/>
</dbReference>
<reference evidence="6 7" key="1">
    <citation type="journal article" date="2019" name="Int. J. Syst. Evol. Microbiol.">
        <title>The Global Catalogue of Microorganisms (GCM) 10K type strain sequencing project: providing services to taxonomists for standard genome sequencing and annotation.</title>
        <authorList>
            <consortium name="The Broad Institute Genomics Platform"/>
            <consortium name="The Broad Institute Genome Sequencing Center for Infectious Disease"/>
            <person name="Wu L."/>
            <person name="Ma J."/>
        </authorList>
    </citation>
    <scope>NUCLEOTIDE SEQUENCE [LARGE SCALE GENOMIC DNA]</scope>
    <source>
        <strain evidence="6 7">CGMCC 1.12237</strain>
    </source>
</reference>
<keyword evidence="1 3" id="KW-0479">Metal-binding</keyword>
<evidence type="ECO:0000256" key="1">
    <source>
        <dbReference type="ARBA" id="ARBA00022723"/>
    </source>
</evidence>
<dbReference type="PANTHER" id="PTHR46112:SF2">
    <property type="entry name" value="XAA-PRO AMINOPEPTIDASE P-RELATED"/>
    <property type="match status" value="1"/>
</dbReference>
<comment type="similarity">
    <text evidence="3">Belongs to the peptidase M24B family.</text>
</comment>
<dbReference type="EMBL" id="JBHSKX010000002">
    <property type="protein sequence ID" value="MFC5367529.1"/>
    <property type="molecule type" value="Genomic_DNA"/>
</dbReference>
<evidence type="ECO:0000313" key="7">
    <source>
        <dbReference type="Proteomes" id="UP001596201"/>
    </source>
</evidence>
<evidence type="ECO:0000256" key="2">
    <source>
        <dbReference type="ARBA" id="ARBA00022801"/>
    </source>
</evidence>
<dbReference type="InterPro" id="IPR001131">
    <property type="entry name" value="Peptidase_M24B_aminopep-P_CS"/>
</dbReference>
<dbReference type="GO" id="GO:0016787">
    <property type="term" value="F:hydrolase activity"/>
    <property type="evidence" value="ECO:0007669"/>
    <property type="project" value="UniProtKB-KW"/>
</dbReference>
<organism evidence="6 7">
    <name type="scientific">Salinirubrum litoreum</name>
    <dbReference type="NCBI Taxonomy" id="1126234"/>
    <lineage>
        <taxon>Archaea</taxon>
        <taxon>Methanobacteriati</taxon>
        <taxon>Methanobacteriota</taxon>
        <taxon>Stenosarchaea group</taxon>
        <taxon>Halobacteria</taxon>
        <taxon>Halobacteriales</taxon>
        <taxon>Haloferacaceae</taxon>
        <taxon>Salinirubrum</taxon>
    </lineage>
</organism>
<sequence>MSDDADGPAVGGTRDDPAVPPATSDDGPATDDSVLAVTLADSEAVAVVHVGDRFDDDLRYLTRFSGPDRHYAFVATADEQFLLAPALFAEQARREFAGTVVTDDVGAPAGLRAVRLLDRLVGDDVAPSAGPRDESPSDETTDTDTGSPSILVPRQIPHDAVAYLQQAGYGVESTTAVTDARIVKTDAEVEHLRRVQRATRRGVRRAATILAESTVAEADAEDERRPLYWQGAPLSTERLRRQVNATLAVEGVRDAGNTVIGAGESCADLHFTGLRRLYAGETVLLDVSPRGPAGYYGDCTRTFVVDGEGGWERRAHVAVTAAREAALAELAAGVPARRVQEEAAAEIAAYGFRVDSDEQGFVHSLGHGIGLSLHEGPSFRDDAPLPAGAVVTIEPGVYDPDRGGVRVEDVAVVREDGYELLGSLPTGMEPAEYVSAGD</sequence>
<dbReference type="InterPro" id="IPR050659">
    <property type="entry name" value="Peptidase_M24B"/>
</dbReference>
<dbReference type="PROSITE" id="PS00491">
    <property type="entry name" value="PROLINE_PEPTIDASE"/>
    <property type="match status" value="1"/>
</dbReference>
<name>A0ABD5RBX4_9EURY</name>
<evidence type="ECO:0000259" key="5">
    <source>
        <dbReference type="Pfam" id="PF00557"/>
    </source>
</evidence>
<evidence type="ECO:0000313" key="6">
    <source>
        <dbReference type="EMBL" id="MFC5367529.1"/>
    </source>
</evidence>
<evidence type="ECO:0000256" key="4">
    <source>
        <dbReference type="SAM" id="MobiDB-lite"/>
    </source>
</evidence>
<dbReference type="Proteomes" id="UP001596201">
    <property type="component" value="Unassembled WGS sequence"/>
</dbReference>
<dbReference type="AlphaFoldDB" id="A0ABD5RBX4"/>
<comment type="caution">
    <text evidence="6">The sequence shown here is derived from an EMBL/GenBank/DDBJ whole genome shotgun (WGS) entry which is preliminary data.</text>
</comment>
<dbReference type="SUPFAM" id="SSF55920">
    <property type="entry name" value="Creatinase/aminopeptidase"/>
    <property type="match status" value="1"/>
</dbReference>
<accession>A0ABD5RBX4</accession>
<dbReference type="Pfam" id="PF00557">
    <property type="entry name" value="Peptidase_M24"/>
    <property type="match status" value="1"/>
</dbReference>
<evidence type="ECO:0000256" key="3">
    <source>
        <dbReference type="RuleBase" id="RU000590"/>
    </source>
</evidence>
<protein>
    <submittedName>
        <fullName evidence="6">M24 family metallopeptidase</fullName>
    </submittedName>
</protein>
<dbReference type="InterPro" id="IPR036005">
    <property type="entry name" value="Creatinase/aminopeptidase-like"/>
</dbReference>
<dbReference type="CDD" id="cd01066">
    <property type="entry name" value="APP_MetAP"/>
    <property type="match status" value="1"/>
</dbReference>
<feature type="region of interest" description="Disordered" evidence="4">
    <location>
        <begin position="1"/>
        <end position="31"/>
    </location>
</feature>
<keyword evidence="2" id="KW-0378">Hydrolase</keyword>